<dbReference type="Proteomes" id="UP001549320">
    <property type="component" value="Unassembled WGS sequence"/>
</dbReference>
<sequence length="282" mass="30786">MDKRGAKIVALTLVAVAMTCVGVAWFVVSAGFYNVAGNVQHLPPVHSLFEYALQESVRHHARNIEPPDVADASVMERGALCYQNKCLQCHGGPGIAANDFAQSMQPLPGPLIDAPQRWHAREIYWITRNGLKMTGMPAWEHRLSEQDLWAVTAFVQKLPSLTPAKFAQLMSPSDRGQRCERTADGEVQAGDVERGRRAFYAYACIGCHTIPGIIFFPDPQVGPTLSGMASRTRIAGVVDNTEAQMVRWLRDPNAVKPGSAMPAMGMTEQDAADLAAFLATLR</sequence>
<organism evidence="8 9">
    <name type="scientific">Ottowia thiooxydans</name>
    <dbReference type="NCBI Taxonomy" id="219182"/>
    <lineage>
        <taxon>Bacteria</taxon>
        <taxon>Pseudomonadati</taxon>
        <taxon>Pseudomonadota</taxon>
        <taxon>Betaproteobacteria</taxon>
        <taxon>Burkholderiales</taxon>
        <taxon>Comamonadaceae</taxon>
        <taxon>Ottowia</taxon>
    </lineage>
</organism>
<dbReference type="EMBL" id="JBEPSH010000013">
    <property type="protein sequence ID" value="MET4579971.1"/>
    <property type="molecule type" value="Genomic_DNA"/>
</dbReference>
<accession>A0ABV2QFZ6</accession>
<proteinExistence type="predicted"/>
<dbReference type="SUPFAM" id="SSF46626">
    <property type="entry name" value="Cytochrome c"/>
    <property type="match status" value="2"/>
</dbReference>
<dbReference type="Pfam" id="PF13442">
    <property type="entry name" value="Cytochrome_CBB3"/>
    <property type="match status" value="1"/>
</dbReference>
<evidence type="ECO:0000256" key="6">
    <source>
        <dbReference type="PROSITE-ProRule" id="PRU00433"/>
    </source>
</evidence>
<protein>
    <submittedName>
        <fullName evidence="8">Mono/diheme cytochrome c family protein</fullName>
    </submittedName>
</protein>
<gene>
    <name evidence="8" type="ORF">ABIE13_005109</name>
</gene>
<keyword evidence="5 6" id="KW-0408">Iron</keyword>
<reference evidence="8 9" key="1">
    <citation type="submission" date="2024-06" db="EMBL/GenBank/DDBJ databases">
        <title>Sorghum-associated microbial communities from plants grown in Nebraska, USA.</title>
        <authorList>
            <person name="Schachtman D."/>
        </authorList>
    </citation>
    <scope>NUCLEOTIDE SEQUENCE [LARGE SCALE GENOMIC DNA]</scope>
    <source>
        <strain evidence="8 9">2709</strain>
    </source>
</reference>
<dbReference type="Pfam" id="PF00034">
    <property type="entry name" value="Cytochrom_C"/>
    <property type="match status" value="1"/>
</dbReference>
<keyword evidence="1" id="KW-0813">Transport</keyword>
<dbReference type="RefSeq" id="WP_354448545.1">
    <property type="nucleotide sequence ID" value="NZ_JBEPSH010000013.1"/>
</dbReference>
<dbReference type="PROSITE" id="PS51007">
    <property type="entry name" value="CYTC"/>
    <property type="match status" value="2"/>
</dbReference>
<feature type="domain" description="Cytochrome c" evidence="7">
    <location>
        <begin position="73"/>
        <end position="159"/>
    </location>
</feature>
<evidence type="ECO:0000256" key="4">
    <source>
        <dbReference type="ARBA" id="ARBA00022982"/>
    </source>
</evidence>
<evidence type="ECO:0000256" key="2">
    <source>
        <dbReference type="ARBA" id="ARBA00022617"/>
    </source>
</evidence>
<dbReference type="InterPro" id="IPR009056">
    <property type="entry name" value="Cyt_c-like_dom"/>
</dbReference>
<evidence type="ECO:0000256" key="1">
    <source>
        <dbReference type="ARBA" id="ARBA00022448"/>
    </source>
</evidence>
<evidence type="ECO:0000259" key="7">
    <source>
        <dbReference type="PROSITE" id="PS51007"/>
    </source>
</evidence>
<keyword evidence="2 6" id="KW-0349">Heme</keyword>
<dbReference type="InterPro" id="IPR051811">
    <property type="entry name" value="Cytochrome_c550/c551-like"/>
</dbReference>
<keyword evidence="3 6" id="KW-0479">Metal-binding</keyword>
<feature type="domain" description="Cytochrome c" evidence="7">
    <location>
        <begin position="190"/>
        <end position="282"/>
    </location>
</feature>
<evidence type="ECO:0000256" key="5">
    <source>
        <dbReference type="ARBA" id="ARBA00023004"/>
    </source>
</evidence>
<keyword evidence="9" id="KW-1185">Reference proteome</keyword>
<name>A0ABV2QFZ6_9BURK</name>
<dbReference type="InterPro" id="IPR036909">
    <property type="entry name" value="Cyt_c-like_dom_sf"/>
</dbReference>
<evidence type="ECO:0000256" key="3">
    <source>
        <dbReference type="ARBA" id="ARBA00022723"/>
    </source>
</evidence>
<dbReference type="Gene3D" id="1.10.760.10">
    <property type="entry name" value="Cytochrome c-like domain"/>
    <property type="match status" value="2"/>
</dbReference>
<dbReference type="PANTHER" id="PTHR37823">
    <property type="entry name" value="CYTOCHROME C-553-LIKE"/>
    <property type="match status" value="1"/>
</dbReference>
<evidence type="ECO:0000313" key="8">
    <source>
        <dbReference type="EMBL" id="MET4579971.1"/>
    </source>
</evidence>
<comment type="caution">
    <text evidence="8">The sequence shown here is derived from an EMBL/GenBank/DDBJ whole genome shotgun (WGS) entry which is preliminary data.</text>
</comment>
<evidence type="ECO:0000313" key="9">
    <source>
        <dbReference type="Proteomes" id="UP001549320"/>
    </source>
</evidence>
<keyword evidence="4" id="KW-0249">Electron transport</keyword>